<evidence type="ECO:0000313" key="1">
    <source>
        <dbReference type="EMBL" id="EYU23677.1"/>
    </source>
</evidence>
<sequence length="107" mass="12052">MAKDPENHPVFFIRFLELSALLSDVVLNIREAHVFSTCDGYSLDLFVVDGWHSEVVLYGSEIRSSTIGVQSTNFVWERHLGCQAQISLENAHIDFAGGLKGRCLRNR</sequence>
<organism evidence="1 2">
    <name type="scientific">Erythranthe guttata</name>
    <name type="common">Yellow monkey flower</name>
    <name type="synonym">Mimulus guttatus</name>
    <dbReference type="NCBI Taxonomy" id="4155"/>
    <lineage>
        <taxon>Eukaryota</taxon>
        <taxon>Viridiplantae</taxon>
        <taxon>Streptophyta</taxon>
        <taxon>Embryophyta</taxon>
        <taxon>Tracheophyta</taxon>
        <taxon>Spermatophyta</taxon>
        <taxon>Magnoliopsida</taxon>
        <taxon>eudicotyledons</taxon>
        <taxon>Gunneridae</taxon>
        <taxon>Pentapetalae</taxon>
        <taxon>asterids</taxon>
        <taxon>lamiids</taxon>
        <taxon>Lamiales</taxon>
        <taxon>Phrymaceae</taxon>
        <taxon>Erythranthe</taxon>
    </lineage>
</organism>
<dbReference type="AlphaFoldDB" id="A0A022Q4S1"/>
<dbReference type="Proteomes" id="UP000030748">
    <property type="component" value="Unassembled WGS sequence"/>
</dbReference>
<gene>
    <name evidence="1" type="ORF">MIMGU_mgv1a019408mg</name>
</gene>
<proteinExistence type="predicted"/>
<protein>
    <submittedName>
        <fullName evidence="1">Uncharacterized protein</fullName>
    </submittedName>
</protein>
<evidence type="ECO:0000313" key="2">
    <source>
        <dbReference type="Proteomes" id="UP000030748"/>
    </source>
</evidence>
<dbReference type="STRING" id="4155.A0A022Q4S1"/>
<dbReference type="EMBL" id="KI632161">
    <property type="protein sequence ID" value="EYU23677.1"/>
    <property type="molecule type" value="Genomic_DNA"/>
</dbReference>
<keyword evidence="2" id="KW-1185">Reference proteome</keyword>
<reference evidence="1 2" key="1">
    <citation type="journal article" date="2013" name="Proc. Natl. Acad. Sci. U.S.A.">
        <title>Fine-scale variation in meiotic recombination in Mimulus inferred from population shotgun sequencing.</title>
        <authorList>
            <person name="Hellsten U."/>
            <person name="Wright K.M."/>
            <person name="Jenkins J."/>
            <person name="Shu S."/>
            <person name="Yuan Y."/>
            <person name="Wessler S.R."/>
            <person name="Schmutz J."/>
            <person name="Willis J.H."/>
            <person name="Rokhsar D.S."/>
        </authorList>
    </citation>
    <scope>NUCLEOTIDE SEQUENCE [LARGE SCALE GENOMIC DNA]</scope>
    <source>
        <strain evidence="2">cv. DUN x IM62</strain>
    </source>
</reference>
<accession>A0A022Q4S1</accession>
<name>A0A022Q4S1_ERYGU</name>